<evidence type="ECO:0000313" key="7">
    <source>
        <dbReference type="EMBL" id="ABG05436.1"/>
    </source>
</evidence>
<dbReference type="InterPro" id="IPR001207">
    <property type="entry name" value="Transposase_mutator"/>
</dbReference>
<evidence type="ECO:0000256" key="4">
    <source>
        <dbReference type="ARBA" id="ARBA00023125"/>
    </source>
</evidence>
<protein>
    <recommendedName>
        <fullName evidence="9">Transposase, Mutator family</fullName>
    </recommendedName>
</protein>
<proteinExistence type="inferred from homology"/>
<accession>Q1AT42</accession>
<keyword evidence="3" id="KW-0815">Transposition</keyword>
<evidence type="ECO:0000313" key="8">
    <source>
        <dbReference type="Proteomes" id="UP000006637"/>
    </source>
</evidence>
<comment type="similarity">
    <text evidence="2">Belongs to the transposase mutator family.</text>
</comment>
<dbReference type="Pfam" id="PF00872">
    <property type="entry name" value="Transposase_mut"/>
    <property type="match status" value="1"/>
</dbReference>
<sequence length="93" mass="10661">MAQEVLLDDPDFLREIVERVLQEELLEAEMTEHIGAAPYERTDARKGHRNAHKPRTLRTRVGTLNLLVSQRIGKGPSQHGCSRVTSAMRRRLF</sequence>
<dbReference type="HOGENOM" id="CLU_2397763_0_0_11"/>
<name>Q1AT42_RUBXD</name>
<dbReference type="KEGG" id="rxy:Rxyl_2515"/>
<dbReference type="GO" id="GO:0003677">
    <property type="term" value="F:DNA binding"/>
    <property type="evidence" value="ECO:0007669"/>
    <property type="project" value="UniProtKB-KW"/>
</dbReference>
<evidence type="ECO:0008006" key="9">
    <source>
        <dbReference type="Google" id="ProtNLM"/>
    </source>
</evidence>
<dbReference type="GO" id="GO:0006313">
    <property type="term" value="P:DNA transposition"/>
    <property type="evidence" value="ECO:0007669"/>
    <property type="project" value="InterPro"/>
</dbReference>
<dbReference type="AlphaFoldDB" id="Q1AT42"/>
<evidence type="ECO:0000256" key="3">
    <source>
        <dbReference type="ARBA" id="ARBA00022578"/>
    </source>
</evidence>
<dbReference type="EMBL" id="CP000386">
    <property type="protein sequence ID" value="ABG05436.1"/>
    <property type="molecule type" value="Genomic_DNA"/>
</dbReference>
<dbReference type="STRING" id="266117.Rxyl_2515"/>
<evidence type="ECO:0000256" key="2">
    <source>
        <dbReference type="ARBA" id="ARBA00010961"/>
    </source>
</evidence>
<feature type="region of interest" description="Disordered" evidence="6">
    <location>
        <begin position="36"/>
        <end position="56"/>
    </location>
</feature>
<feature type="compositionally biased region" description="Basic residues" evidence="6">
    <location>
        <begin position="46"/>
        <end position="56"/>
    </location>
</feature>
<evidence type="ECO:0000256" key="5">
    <source>
        <dbReference type="ARBA" id="ARBA00023172"/>
    </source>
</evidence>
<feature type="region of interest" description="Disordered" evidence="6">
    <location>
        <begin position="72"/>
        <end position="93"/>
    </location>
</feature>
<dbReference type="eggNOG" id="COG3328">
    <property type="taxonomic scope" value="Bacteria"/>
</dbReference>
<evidence type="ECO:0000256" key="1">
    <source>
        <dbReference type="ARBA" id="ARBA00002190"/>
    </source>
</evidence>
<reference evidence="7 8" key="1">
    <citation type="submission" date="2006-06" db="EMBL/GenBank/DDBJ databases">
        <title>Complete sequence of Rubrobacter xylanophilus DSM 9941.</title>
        <authorList>
            <consortium name="US DOE Joint Genome Institute"/>
            <person name="Copeland A."/>
            <person name="Lucas S."/>
            <person name="Lapidus A."/>
            <person name="Barry K."/>
            <person name="Detter J.C."/>
            <person name="Glavina del Rio T."/>
            <person name="Hammon N."/>
            <person name="Israni S."/>
            <person name="Dalin E."/>
            <person name="Tice H."/>
            <person name="Pitluck S."/>
            <person name="Munk A.C."/>
            <person name="Brettin T."/>
            <person name="Bruce D."/>
            <person name="Han C."/>
            <person name="Tapia R."/>
            <person name="Gilna P."/>
            <person name="Schmutz J."/>
            <person name="Larimer F."/>
            <person name="Land M."/>
            <person name="Hauser L."/>
            <person name="Kyrpides N."/>
            <person name="Lykidis A."/>
            <person name="da Costa M.S."/>
            <person name="Rainey F.A."/>
            <person name="Empadinhas N."/>
            <person name="Jolivet E."/>
            <person name="Battista J.R."/>
            <person name="Richardson P."/>
        </authorList>
    </citation>
    <scope>NUCLEOTIDE SEQUENCE [LARGE SCALE GENOMIC DNA]</scope>
    <source>
        <strain evidence="8">DSM 9941 / NBRC 16129 / PRD-1</strain>
    </source>
</reference>
<gene>
    <name evidence="7" type="ordered locus">Rxyl_2515</name>
</gene>
<comment type="function">
    <text evidence="1">Required for the transposition of the insertion element.</text>
</comment>
<dbReference type="Proteomes" id="UP000006637">
    <property type="component" value="Chromosome"/>
</dbReference>
<organism evidence="7 8">
    <name type="scientific">Rubrobacter xylanophilus (strain DSM 9941 / JCM 11954 / NBRC 16129 / PRD-1)</name>
    <dbReference type="NCBI Taxonomy" id="266117"/>
    <lineage>
        <taxon>Bacteria</taxon>
        <taxon>Bacillati</taxon>
        <taxon>Actinomycetota</taxon>
        <taxon>Rubrobacteria</taxon>
        <taxon>Rubrobacterales</taxon>
        <taxon>Rubrobacteraceae</taxon>
        <taxon>Rubrobacter</taxon>
    </lineage>
</organism>
<dbReference type="GO" id="GO:0004803">
    <property type="term" value="F:transposase activity"/>
    <property type="evidence" value="ECO:0007669"/>
    <property type="project" value="InterPro"/>
</dbReference>
<keyword evidence="5" id="KW-0233">DNA recombination</keyword>
<keyword evidence="4" id="KW-0238">DNA-binding</keyword>
<evidence type="ECO:0000256" key="6">
    <source>
        <dbReference type="SAM" id="MobiDB-lite"/>
    </source>
</evidence>
<keyword evidence="8" id="KW-1185">Reference proteome</keyword>